<keyword evidence="7" id="KW-0812">Transmembrane</keyword>
<keyword evidence="2" id="KW-1277">Toxin-antitoxin system</keyword>
<name>A0ABX6NXY6_AERME</name>
<dbReference type="Gene3D" id="3.30.2310.20">
    <property type="entry name" value="RelE-like"/>
    <property type="match status" value="1"/>
</dbReference>
<gene>
    <name evidence="8" type="ORF">E4188_22380</name>
</gene>
<dbReference type="PANTHER" id="PTHR38039">
    <property type="entry name" value="TOXIN YOEB"/>
    <property type="match status" value="1"/>
</dbReference>
<protein>
    <recommendedName>
        <fullName evidence="6">Putative mRNA interferase YoeB</fullName>
    </recommendedName>
</protein>
<feature type="transmembrane region" description="Helical" evidence="7">
    <location>
        <begin position="68"/>
        <end position="86"/>
    </location>
</feature>
<proteinExistence type="inferred from homology"/>
<evidence type="ECO:0000256" key="5">
    <source>
        <dbReference type="ARBA" id="ARBA00022801"/>
    </source>
</evidence>
<reference evidence="8 9" key="1">
    <citation type="submission" date="2019-03" db="EMBL/GenBank/DDBJ databases">
        <title>Novel transposon Tn6433 accelerates the dissemination of tet(E) in Aeromonas from aerobic biofilm under oxytetracycline stress.</title>
        <authorList>
            <person name="Shi Y."/>
            <person name="Tian Z."/>
            <person name="Zhang Y."/>
            <person name="Zhang H."/>
            <person name="Yang M."/>
        </authorList>
    </citation>
    <scope>NUCLEOTIDE SEQUENCE [LARGE SCALE GENOMIC DNA]</scope>
    <source>
        <strain evidence="8 9">R50-22</strain>
        <plasmid evidence="9">paeme5</plasmid>
    </source>
</reference>
<dbReference type="NCBIfam" id="TIGR02116">
    <property type="entry name" value="toxin_Txe_YoeB"/>
    <property type="match status" value="1"/>
</dbReference>
<geneLocation type="plasmid" evidence="9">
    <name>paeme5</name>
</geneLocation>
<dbReference type="SUPFAM" id="SSF143011">
    <property type="entry name" value="RelE-like"/>
    <property type="match status" value="1"/>
</dbReference>
<keyword evidence="7" id="KW-0472">Membrane</keyword>
<evidence type="ECO:0000256" key="4">
    <source>
        <dbReference type="ARBA" id="ARBA00022759"/>
    </source>
</evidence>
<evidence type="ECO:0000256" key="6">
    <source>
        <dbReference type="ARBA" id="ARBA00030388"/>
    </source>
</evidence>
<evidence type="ECO:0000256" key="7">
    <source>
        <dbReference type="SAM" id="Phobius"/>
    </source>
</evidence>
<keyword evidence="3" id="KW-0540">Nuclease</keyword>
<keyword evidence="5" id="KW-0378">Hydrolase</keyword>
<keyword evidence="4" id="KW-0255">Endonuclease</keyword>
<organism evidence="8 9">
    <name type="scientific">Aeromonas media</name>
    <dbReference type="NCBI Taxonomy" id="651"/>
    <lineage>
        <taxon>Bacteria</taxon>
        <taxon>Pseudomonadati</taxon>
        <taxon>Pseudomonadota</taxon>
        <taxon>Gammaproteobacteria</taxon>
        <taxon>Aeromonadales</taxon>
        <taxon>Aeromonadaceae</taxon>
        <taxon>Aeromonas</taxon>
    </lineage>
</organism>
<evidence type="ECO:0000256" key="1">
    <source>
        <dbReference type="ARBA" id="ARBA00008172"/>
    </source>
</evidence>
<evidence type="ECO:0000256" key="2">
    <source>
        <dbReference type="ARBA" id="ARBA00022649"/>
    </source>
</evidence>
<dbReference type="Pfam" id="PF06769">
    <property type="entry name" value="YoeB_toxin"/>
    <property type="match status" value="1"/>
</dbReference>
<evidence type="ECO:0000313" key="8">
    <source>
        <dbReference type="EMBL" id="QJT41249.1"/>
    </source>
</evidence>
<dbReference type="RefSeq" id="WP_171270028.1">
    <property type="nucleotide sequence ID" value="NZ_CP038449.1"/>
</dbReference>
<sequence>MWTINFTKNGADDFAHWKATDSTKLERIRALLNAIESDPFSGIGKPERLRHHKNPALYSRRIDQQHRLVYSVSGTTVTVIACRYHYGDK</sequence>
<comment type="similarity">
    <text evidence="1">Belongs to the YoeB family.</text>
</comment>
<evidence type="ECO:0000256" key="3">
    <source>
        <dbReference type="ARBA" id="ARBA00022722"/>
    </source>
</evidence>
<dbReference type="InterPro" id="IPR035093">
    <property type="entry name" value="RelE/ParE_toxin_dom_sf"/>
</dbReference>
<evidence type="ECO:0000313" key="9">
    <source>
        <dbReference type="Proteomes" id="UP000502657"/>
    </source>
</evidence>
<keyword evidence="7" id="KW-1133">Transmembrane helix</keyword>
<keyword evidence="8" id="KW-0614">Plasmid</keyword>
<accession>A0ABX6NXY6</accession>
<dbReference type="PANTHER" id="PTHR38039:SF1">
    <property type="entry name" value="TOXIN YOEB"/>
    <property type="match status" value="1"/>
</dbReference>
<dbReference type="Proteomes" id="UP000502657">
    <property type="component" value="Plasmid pAeme5"/>
</dbReference>
<dbReference type="InterPro" id="IPR009614">
    <property type="entry name" value="YoeB_toxin"/>
</dbReference>
<dbReference type="EMBL" id="CP038449">
    <property type="protein sequence ID" value="QJT41249.1"/>
    <property type="molecule type" value="Genomic_DNA"/>
</dbReference>
<keyword evidence="9" id="KW-1185">Reference proteome</keyword>